<evidence type="ECO:0000256" key="3">
    <source>
        <dbReference type="ARBA" id="ARBA00022801"/>
    </source>
</evidence>
<dbReference type="GO" id="GO:0008654">
    <property type="term" value="P:phospholipid biosynthetic process"/>
    <property type="evidence" value="ECO:0007669"/>
    <property type="project" value="TreeGrafter"/>
</dbReference>
<dbReference type="GO" id="GO:0010945">
    <property type="term" value="F:coenzyme A diphosphatase activity"/>
    <property type="evidence" value="ECO:0007669"/>
    <property type="project" value="InterPro"/>
</dbReference>
<evidence type="ECO:0000256" key="6">
    <source>
        <dbReference type="ARBA" id="ARBA00023098"/>
    </source>
</evidence>
<gene>
    <name evidence="9" type="ORF">MBRA1_002494</name>
</gene>
<feature type="transmembrane region" description="Helical" evidence="8">
    <location>
        <begin position="88"/>
        <end position="106"/>
    </location>
</feature>
<dbReference type="InterPro" id="IPR019388">
    <property type="entry name" value="FIT"/>
</dbReference>
<reference evidence="9" key="1">
    <citation type="submission" date="2023-03" db="EMBL/GenBank/DDBJ databases">
        <title>Mating type loci evolution in Malassezia.</title>
        <authorList>
            <person name="Coelho M.A."/>
        </authorList>
    </citation>
    <scope>NUCLEOTIDE SEQUENCE</scope>
    <source>
        <strain evidence="9">CBS 14135</strain>
    </source>
</reference>
<dbReference type="AlphaFoldDB" id="A0AAF0DTA7"/>
<feature type="transmembrane region" description="Helical" evidence="8">
    <location>
        <begin position="20"/>
        <end position="41"/>
    </location>
</feature>
<dbReference type="GO" id="GO:0005789">
    <property type="term" value="C:endoplasmic reticulum membrane"/>
    <property type="evidence" value="ECO:0007669"/>
    <property type="project" value="UniProtKB-SubCell"/>
</dbReference>
<evidence type="ECO:0000256" key="1">
    <source>
        <dbReference type="ARBA" id="ARBA00004477"/>
    </source>
</evidence>
<accession>A0AAF0DTA7</accession>
<evidence type="ECO:0000256" key="2">
    <source>
        <dbReference type="ARBA" id="ARBA00022692"/>
    </source>
</evidence>
<dbReference type="Pfam" id="PF10261">
    <property type="entry name" value="FIT"/>
    <property type="match status" value="1"/>
</dbReference>
<protein>
    <submittedName>
        <fullName evidence="9">ATP adenylyltransferase</fullName>
        <ecNumber evidence="9">2.7.7.53</ecNumber>
    </submittedName>
</protein>
<evidence type="ECO:0000313" key="9">
    <source>
        <dbReference type="EMBL" id="WFC95840.1"/>
    </source>
</evidence>
<keyword evidence="5 8" id="KW-1133">Transmembrane helix</keyword>
<evidence type="ECO:0000256" key="7">
    <source>
        <dbReference type="ARBA" id="ARBA00023136"/>
    </source>
</evidence>
<sequence>MSAPVAAYRRLRHQLRPHQYNLVFFLWIGLVMLSGTLYSIYYQTYLFNTEYSATRALDYTAAKAMQADVPSMFADRRNWMNTLFVKRAWFWNTLVVLLVAVTLDPASGGVRGEKARGVVFRGPQTWLEVLGLKPVVRWVEATIGWVYVSTTDQQTRDAMCMINAVTVDPSLCYTRTSLTGVSNPRLFAQLPEAVQEMGLTHPLYAGWHGGHDVSGHTFILVLGMLLLIETLIPFVPYVLPSFSYFRESIPHALVHASSTLP</sequence>
<keyword evidence="9" id="KW-0808">Transferase</keyword>
<evidence type="ECO:0000313" key="10">
    <source>
        <dbReference type="Proteomes" id="UP001216638"/>
    </source>
</evidence>
<evidence type="ECO:0000256" key="4">
    <source>
        <dbReference type="ARBA" id="ARBA00022824"/>
    </source>
</evidence>
<proteinExistence type="predicted"/>
<keyword evidence="10" id="KW-1185">Reference proteome</keyword>
<dbReference type="GO" id="GO:0019915">
    <property type="term" value="P:lipid storage"/>
    <property type="evidence" value="ECO:0007669"/>
    <property type="project" value="InterPro"/>
</dbReference>
<evidence type="ECO:0000256" key="5">
    <source>
        <dbReference type="ARBA" id="ARBA00022989"/>
    </source>
</evidence>
<dbReference type="PANTHER" id="PTHR23129:SF0">
    <property type="entry name" value="ACYL-COENZYME A DIPHOSPHATASE FITM2"/>
    <property type="match status" value="1"/>
</dbReference>
<dbReference type="EC" id="2.7.7.53" evidence="9"/>
<name>A0AAF0DTA7_9BASI</name>
<dbReference type="Proteomes" id="UP001216638">
    <property type="component" value="Chromosome 3"/>
</dbReference>
<dbReference type="GO" id="GO:0034389">
    <property type="term" value="P:lipid droplet organization"/>
    <property type="evidence" value="ECO:0007669"/>
    <property type="project" value="TreeGrafter"/>
</dbReference>
<organism evidence="9 10">
    <name type="scientific">Malassezia brasiliensis</name>
    <dbReference type="NCBI Taxonomy" id="1821822"/>
    <lineage>
        <taxon>Eukaryota</taxon>
        <taxon>Fungi</taxon>
        <taxon>Dikarya</taxon>
        <taxon>Basidiomycota</taxon>
        <taxon>Ustilaginomycotina</taxon>
        <taxon>Malasseziomycetes</taxon>
        <taxon>Malasseziales</taxon>
        <taxon>Malasseziaceae</taxon>
        <taxon>Malassezia</taxon>
    </lineage>
</organism>
<keyword evidence="9" id="KW-0548">Nucleotidyltransferase</keyword>
<keyword evidence="2 8" id="KW-0812">Transmembrane</keyword>
<keyword evidence="6" id="KW-0443">Lipid metabolism</keyword>
<keyword evidence="3" id="KW-0378">Hydrolase</keyword>
<dbReference type="PANTHER" id="PTHR23129">
    <property type="entry name" value="ACYL-COENZYME A DIPHOSPHATASE FITM2"/>
    <property type="match status" value="1"/>
</dbReference>
<keyword evidence="4" id="KW-0256">Endoplasmic reticulum</keyword>
<keyword evidence="7 8" id="KW-0472">Membrane</keyword>
<dbReference type="GO" id="GO:0003877">
    <property type="term" value="F:ATP:ADP adenylyltransferase activity"/>
    <property type="evidence" value="ECO:0007669"/>
    <property type="project" value="UniProtKB-EC"/>
</dbReference>
<evidence type="ECO:0000256" key="8">
    <source>
        <dbReference type="SAM" id="Phobius"/>
    </source>
</evidence>
<feature type="transmembrane region" description="Helical" evidence="8">
    <location>
        <begin position="218"/>
        <end position="239"/>
    </location>
</feature>
<comment type="subcellular location">
    <subcellularLocation>
        <location evidence="1">Endoplasmic reticulum membrane</location>
        <topology evidence="1">Multi-pass membrane protein</topology>
    </subcellularLocation>
</comment>
<dbReference type="EMBL" id="CP119953">
    <property type="protein sequence ID" value="WFC95840.1"/>
    <property type="molecule type" value="Genomic_DNA"/>
</dbReference>